<dbReference type="RefSeq" id="WP_265105708.1">
    <property type="nucleotide sequence ID" value="NZ_JBEAAL010000032.1"/>
</dbReference>
<keyword evidence="2" id="KW-1185">Reference proteome</keyword>
<evidence type="ECO:0000313" key="1">
    <source>
        <dbReference type="EMBL" id="MEQ1408886.1"/>
    </source>
</evidence>
<protein>
    <submittedName>
        <fullName evidence="1">Uncharacterized protein</fullName>
    </submittedName>
</protein>
<dbReference type="EMBL" id="JBEAAL010000032">
    <property type="protein sequence ID" value="MEQ1408886.1"/>
    <property type="molecule type" value="Genomic_DNA"/>
</dbReference>
<organism evidence="1 2">
    <name type="scientific">Neorhizobium phenanthreniclasticum</name>
    <dbReference type="NCBI Taxonomy" id="3157917"/>
    <lineage>
        <taxon>Bacteria</taxon>
        <taxon>Pseudomonadati</taxon>
        <taxon>Pseudomonadota</taxon>
        <taxon>Alphaproteobacteria</taxon>
        <taxon>Hyphomicrobiales</taxon>
        <taxon>Rhizobiaceae</taxon>
        <taxon>Rhizobium/Agrobacterium group</taxon>
        <taxon>Neorhizobium</taxon>
    </lineage>
</organism>
<name>A0ABV0MAF9_9HYPH</name>
<reference evidence="1 2" key="1">
    <citation type="submission" date="2024-05" db="EMBL/GenBank/DDBJ databases">
        <title>Neorhizobium sp. Rsf11, a plant growth promoting and heavy metal resistant PAH-degrader.</title>
        <authorList>
            <person name="Golubev S.N."/>
            <person name="Muratova A.Y."/>
            <person name="Markelova M.I."/>
        </authorList>
    </citation>
    <scope>NUCLEOTIDE SEQUENCE [LARGE SCALE GENOMIC DNA]</scope>
    <source>
        <strain evidence="1 2">Rsf11</strain>
    </source>
</reference>
<dbReference type="Proteomes" id="UP001496627">
    <property type="component" value="Unassembled WGS sequence"/>
</dbReference>
<accession>A0ABV0MAF9</accession>
<gene>
    <name evidence="1" type="ORF">ABK249_28650</name>
</gene>
<evidence type="ECO:0000313" key="2">
    <source>
        <dbReference type="Proteomes" id="UP001496627"/>
    </source>
</evidence>
<sequence length="44" mass="4920">MRENAAFTEIPVALMRNSALEESEFNLPGVKNPQALIGFWMPAQ</sequence>
<proteinExistence type="predicted"/>
<comment type="caution">
    <text evidence="1">The sequence shown here is derived from an EMBL/GenBank/DDBJ whole genome shotgun (WGS) entry which is preliminary data.</text>
</comment>